<dbReference type="InterPro" id="IPR050921">
    <property type="entry name" value="T4SS_GSP_E_ATPase"/>
</dbReference>
<dbReference type="PANTHER" id="PTHR30486">
    <property type="entry name" value="TWITCHING MOTILITY PROTEIN PILT"/>
    <property type="match status" value="1"/>
</dbReference>
<dbReference type="SUPFAM" id="SSF52540">
    <property type="entry name" value="P-loop containing nucleoside triphosphate hydrolases"/>
    <property type="match status" value="1"/>
</dbReference>
<dbReference type="Gene3D" id="3.30.450.90">
    <property type="match status" value="1"/>
</dbReference>
<dbReference type="PANTHER" id="PTHR30486:SF6">
    <property type="entry name" value="TYPE IV PILUS RETRACTATION ATPASE PILT"/>
    <property type="match status" value="1"/>
</dbReference>
<organism evidence="3 4">
    <name type="scientific">Salmonella diarizonae</name>
    <dbReference type="NCBI Taxonomy" id="59204"/>
    <lineage>
        <taxon>Bacteria</taxon>
        <taxon>Pseudomonadati</taxon>
        <taxon>Pseudomonadota</taxon>
        <taxon>Gammaproteobacteria</taxon>
        <taxon>Enterobacterales</taxon>
        <taxon>Enterobacteriaceae</taxon>
        <taxon>Salmonella</taxon>
    </lineage>
</organism>
<protein>
    <submittedName>
        <fullName evidence="3">VirB11 ATPase</fullName>
    </submittedName>
</protein>
<dbReference type="GO" id="GO:0016887">
    <property type="term" value="F:ATP hydrolysis activity"/>
    <property type="evidence" value="ECO:0007669"/>
    <property type="project" value="InterPro"/>
</dbReference>
<dbReference type="InterPro" id="IPR001482">
    <property type="entry name" value="T2SS/T4SS_dom"/>
</dbReference>
<evidence type="ECO:0000313" key="4">
    <source>
        <dbReference type="Proteomes" id="UP000254633"/>
    </source>
</evidence>
<dbReference type="RefSeq" id="WP_136057839.1">
    <property type="nucleotide sequence ID" value="NZ_DACWWF010000018.1"/>
</dbReference>
<dbReference type="Gene3D" id="3.40.50.300">
    <property type="entry name" value="P-loop containing nucleotide triphosphate hydrolases"/>
    <property type="match status" value="1"/>
</dbReference>
<dbReference type="InterPro" id="IPR014149">
    <property type="entry name" value="Conjug-transfer_TrbB"/>
</dbReference>
<dbReference type="AlphaFoldDB" id="A0A379XXR2"/>
<comment type="similarity">
    <text evidence="1">Belongs to the GSP E family.</text>
</comment>
<dbReference type="Proteomes" id="UP000254633">
    <property type="component" value="Unassembled WGS sequence"/>
</dbReference>
<evidence type="ECO:0000259" key="2">
    <source>
        <dbReference type="Pfam" id="PF00437"/>
    </source>
</evidence>
<evidence type="ECO:0000313" key="3">
    <source>
        <dbReference type="EMBL" id="SUI37619.1"/>
    </source>
</evidence>
<dbReference type="EMBL" id="UGXH01000005">
    <property type="protein sequence ID" value="SUI37619.1"/>
    <property type="molecule type" value="Genomic_DNA"/>
</dbReference>
<reference evidence="3 4" key="1">
    <citation type="submission" date="2018-06" db="EMBL/GenBank/DDBJ databases">
        <authorList>
            <consortium name="Pathogen Informatics"/>
            <person name="Doyle S."/>
        </authorList>
    </citation>
    <scope>NUCLEOTIDE SEQUENCE [LARGE SCALE GENOMIC DNA]</scope>
    <source>
        <strain evidence="3 4">NCTC10060</strain>
    </source>
</reference>
<dbReference type="NCBIfam" id="TIGR02782">
    <property type="entry name" value="TrbB_P"/>
    <property type="match status" value="1"/>
</dbReference>
<feature type="domain" description="Bacterial type II secretion system protein E" evidence="2">
    <location>
        <begin position="104"/>
        <end position="288"/>
    </location>
</feature>
<proteinExistence type="inferred from homology"/>
<dbReference type="GO" id="GO:0005524">
    <property type="term" value="F:ATP binding"/>
    <property type="evidence" value="ECO:0007669"/>
    <property type="project" value="InterPro"/>
</dbReference>
<dbReference type="GO" id="GO:0005737">
    <property type="term" value="C:cytoplasm"/>
    <property type="evidence" value="ECO:0007669"/>
    <property type="project" value="InterPro"/>
</dbReference>
<dbReference type="Pfam" id="PF00437">
    <property type="entry name" value="T2SSE"/>
    <property type="match status" value="1"/>
</dbReference>
<accession>A0A379XXR2</accession>
<evidence type="ECO:0000256" key="1">
    <source>
        <dbReference type="ARBA" id="ARBA00006611"/>
    </source>
</evidence>
<dbReference type="CDD" id="cd01130">
    <property type="entry name" value="VirB11-like_ATPase"/>
    <property type="match status" value="1"/>
</dbReference>
<gene>
    <name evidence="3" type="primary">ptlH</name>
    <name evidence="3" type="ORF">NCTC10060_05719</name>
</gene>
<dbReference type="InterPro" id="IPR027417">
    <property type="entry name" value="P-loop_NTPase"/>
</dbReference>
<name>A0A379XXR2_SALDZ</name>
<sequence length="320" mass="35741">MDAVAVDSVDLRAIEKLRRDMGSSLMEALEDPETLEIMLNPDGKLWREKFGKPMFCMGKVPVQRSKTIIQTIAGFHKKIIDHNSPYLECELPIDGSRFAGQLPPLVAGPTFDIRKKASRIFLLDEYVDKGVMTIAQAEFICRAIAAHKNILVIGGTGSGKTTLLNAIIAEIVRQFPNERICIIEDTGELQCAAQNFIQYHTTVNVTMTDILRLSLRMRPDRIFVGETRGPEALDMLDAWNTGHEGGAASLHANNTLSALTRLRSLISRNPFAPREIEPVIGEAVDVIVQISKTSEGRRIKEIREIQLYENREYVSQLIDA</sequence>